<gene>
    <name evidence="2" type="ORF">PCAL00307_LOCUS19531</name>
    <name evidence="3" type="ORF">PECAL_5P24800</name>
</gene>
<sequence>MHHYTPPTSPMQQERSSYGAAEIELDEERNYGRANSKPFGRTTLPHGVALIGAFGSYALVVNNISGPGMLDFPQAFQAAGWLPCVLCILGVAAVSAAVACALTDAHASLRKEKATHATNPTSRTRAGRWRARSWKEVQTDSVEFSEMFGAAYGGTIFRGTQLLYFLNLFSQNVAAIVTTAQATDSMIAALFGDSYALNVPHFTIETWEGCKREGCVPFRLAAPGLLLTAGYAFCFLTLGPLGFFTLQENMLAQKISFVLLVALTLQFLAYFVTSPTPSRVALVGPRPWDVVGVVIFNFAFCVTVPAWLNEKVPQVNAKKTIWAACLSSAVAYCLVGWLGGVAIARASDNVLDELTSSLAPTSVRLGGGIFAFAIIGLGVPVYCVLMRYNLRAGGLSEFWSHILAGAGPWAVSWLVYRGHGILEVLSWSGLILNAAIDFIAPMVLVLHSTSTRANASRFRRGDSLGPHDHMRAAMLLMIVVVLVATGLVLKLYEAFNGVGGDIADQIHGDVTPDS</sequence>
<evidence type="ECO:0000313" key="4">
    <source>
        <dbReference type="Proteomes" id="UP000789595"/>
    </source>
</evidence>
<keyword evidence="1" id="KW-0472">Membrane</keyword>
<accession>A0A7S4ECT7</accession>
<feature type="transmembrane region" description="Helical" evidence="1">
    <location>
        <begin position="255"/>
        <end position="273"/>
    </location>
</feature>
<evidence type="ECO:0000256" key="1">
    <source>
        <dbReference type="SAM" id="Phobius"/>
    </source>
</evidence>
<feature type="transmembrane region" description="Helical" evidence="1">
    <location>
        <begin position="288"/>
        <end position="308"/>
    </location>
</feature>
<evidence type="ECO:0000313" key="3">
    <source>
        <dbReference type="EMBL" id="CAH0377963.1"/>
    </source>
</evidence>
<evidence type="ECO:0008006" key="5">
    <source>
        <dbReference type="Google" id="ProtNLM"/>
    </source>
</evidence>
<organism evidence="2">
    <name type="scientific">Pelagomonas calceolata</name>
    <dbReference type="NCBI Taxonomy" id="35677"/>
    <lineage>
        <taxon>Eukaryota</taxon>
        <taxon>Sar</taxon>
        <taxon>Stramenopiles</taxon>
        <taxon>Ochrophyta</taxon>
        <taxon>Pelagophyceae</taxon>
        <taxon>Pelagomonadales</taxon>
        <taxon>Pelagomonadaceae</taxon>
        <taxon>Pelagomonas</taxon>
    </lineage>
</organism>
<proteinExistence type="predicted"/>
<keyword evidence="1" id="KW-0812">Transmembrane</keyword>
<dbReference type="Proteomes" id="UP000789595">
    <property type="component" value="Unassembled WGS sequence"/>
</dbReference>
<keyword evidence="1" id="KW-1133">Transmembrane helix</keyword>
<dbReference type="PANTHER" id="PTHR16189:SF3">
    <property type="entry name" value="AMINO ACID TRANSPORTER TRANSMEMBRANE DOMAIN-CONTAINING PROTEIN"/>
    <property type="match status" value="1"/>
</dbReference>
<dbReference type="AlphaFoldDB" id="A0A7S4ECT7"/>
<name>A0A7S4ECT7_9STRA</name>
<feature type="transmembrane region" description="Helical" evidence="1">
    <location>
        <begin position="320"/>
        <end position="343"/>
    </location>
</feature>
<reference evidence="2" key="1">
    <citation type="submission" date="2021-01" db="EMBL/GenBank/DDBJ databases">
        <authorList>
            <person name="Corre E."/>
            <person name="Pelletier E."/>
            <person name="Niang G."/>
            <person name="Scheremetjew M."/>
            <person name="Finn R."/>
            <person name="Kale V."/>
            <person name="Holt S."/>
            <person name="Cochrane G."/>
            <person name="Meng A."/>
            <person name="Brown T."/>
            <person name="Cohen L."/>
        </authorList>
    </citation>
    <scope>NUCLEOTIDE SEQUENCE</scope>
    <source>
        <strain evidence="2">CCMP1756</strain>
    </source>
</reference>
<dbReference type="EMBL" id="CAKKNE010000005">
    <property type="protein sequence ID" value="CAH0377963.1"/>
    <property type="molecule type" value="Genomic_DNA"/>
</dbReference>
<feature type="transmembrane region" description="Helical" evidence="1">
    <location>
        <begin position="221"/>
        <end position="243"/>
    </location>
</feature>
<feature type="transmembrane region" description="Helical" evidence="1">
    <location>
        <begin position="363"/>
        <end position="386"/>
    </location>
</feature>
<keyword evidence="4" id="KW-1185">Reference proteome</keyword>
<reference evidence="3" key="2">
    <citation type="submission" date="2021-11" db="EMBL/GenBank/DDBJ databases">
        <authorList>
            <consortium name="Genoscope - CEA"/>
            <person name="William W."/>
        </authorList>
    </citation>
    <scope>NUCLEOTIDE SEQUENCE</scope>
</reference>
<feature type="transmembrane region" description="Helical" evidence="1">
    <location>
        <begin position="80"/>
        <end position="103"/>
    </location>
</feature>
<feature type="transmembrane region" description="Helical" evidence="1">
    <location>
        <begin position="162"/>
        <end position="182"/>
    </location>
</feature>
<dbReference type="OrthoDB" id="294541at2759"/>
<dbReference type="PANTHER" id="PTHR16189">
    <property type="entry name" value="TRANSMEMBRANE PROTEIN 104-RELATED"/>
    <property type="match status" value="1"/>
</dbReference>
<dbReference type="EMBL" id="HBIW01022656">
    <property type="protein sequence ID" value="CAE0704083.1"/>
    <property type="molecule type" value="Transcribed_RNA"/>
</dbReference>
<feature type="transmembrane region" description="Helical" evidence="1">
    <location>
        <begin position="428"/>
        <end position="449"/>
    </location>
</feature>
<feature type="transmembrane region" description="Helical" evidence="1">
    <location>
        <begin position="43"/>
        <end position="60"/>
    </location>
</feature>
<protein>
    <recommendedName>
        <fullName evidence="5">Amino acid transporter transmembrane domain-containing protein</fullName>
    </recommendedName>
</protein>
<evidence type="ECO:0000313" key="2">
    <source>
        <dbReference type="EMBL" id="CAE0704083.1"/>
    </source>
</evidence>
<feature type="transmembrane region" description="Helical" evidence="1">
    <location>
        <begin position="470"/>
        <end position="489"/>
    </location>
</feature>
<feature type="transmembrane region" description="Helical" evidence="1">
    <location>
        <begin position="398"/>
        <end position="416"/>
    </location>
</feature>